<feature type="transmembrane region" description="Helical" evidence="2">
    <location>
        <begin position="82"/>
        <end position="100"/>
    </location>
</feature>
<proteinExistence type="predicted"/>
<evidence type="ECO:0000259" key="3">
    <source>
        <dbReference type="Pfam" id="PF02517"/>
    </source>
</evidence>
<keyword evidence="5" id="KW-0645">Protease</keyword>
<feature type="compositionally biased region" description="Basic and acidic residues" evidence="1">
    <location>
        <begin position="336"/>
        <end position="350"/>
    </location>
</feature>
<dbReference type="GO" id="GO:0008237">
    <property type="term" value="F:metallopeptidase activity"/>
    <property type="evidence" value="ECO:0007669"/>
    <property type="project" value="UniProtKB-KW"/>
</dbReference>
<dbReference type="InterPro" id="IPR003675">
    <property type="entry name" value="Rce1/LyrA-like_dom"/>
</dbReference>
<keyword evidence="2" id="KW-0812">Transmembrane</keyword>
<evidence type="ECO:0000313" key="7">
    <source>
        <dbReference type="Proteomes" id="UP001240157"/>
    </source>
</evidence>
<reference evidence="5" key="2">
    <citation type="submission" date="2018-03" db="EMBL/GenBank/DDBJ databases">
        <authorList>
            <person name="Naushad S."/>
        </authorList>
    </citation>
    <scope>NUCLEOTIDE SEQUENCE</scope>
    <source>
        <strain evidence="5">SNUC 505</strain>
    </source>
</reference>
<feature type="transmembrane region" description="Helical" evidence="2">
    <location>
        <begin position="233"/>
        <end position="251"/>
    </location>
</feature>
<feature type="region of interest" description="Disordered" evidence="1">
    <location>
        <begin position="299"/>
        <end position="350"/>
    </location>
</feature>
<feature type="transmembrane region" description="Helical" evidence="2">
    <location>
        <begin position="150"/>
        <end position="166"/>
    </location>
</feature>
<feature type="domain" description="CAAX prenyl protease 2/Lysostaphin resistance protein A-like" evidence="3">
    <location>
        <begin position="118"/>
        <end position="215"/>
    </location>
</feature>
<organism evidence="5 6">
    <name type="scientific">Staphylococcus chromogenes</name>
    <name type="common">Staphylococcus hyicus subsp. chromogenes</name>
    <dbReference type="NCBI Taxonomy" id="46126"/>
    <lineage>
        <taxon>Bacteria</taxon>
        <taxon>Bacillati</taxon>
        <taxon>Bacillota</taxon>
        <taxon>Bacilli</taxon>
        <taxon>Bacillales</taxon>
        <taxon>Staphylococcaceae</taxon>
        <taxon>Staphylococcus</taxon>
    </lineage>
</organism>
<keyword evidence="5" id="KW-0378">Hydrolase</keyword>
<evidence type="ECO:0000256" key="1">
    <source>
        <dbReference type="SAM" id="MobiDB-lite"/>
    </source>
</evidence>
<feature type="compositionally biased region" description="Basic and acidic residues" evidence="1">
    <location>
        <begin position="307"/>
        <end position="324"/>
    </location>
</feature>
<evidence type="ECO:0000313" key="4">
    <source>
        <dbReference type="EMBL" id="MDQ7175509.1"/>
    </source>
</evidence>
<evidence type="ECO:0000313" key="6">
    <source>
        <dbReference type="Proteomes" id="UP000242704"/>
    </source>
</evidence>
<feature type="transmembrane region" description="Helical" evidence="2">
    <location>
        <begin position="41"/>
        <end position="61"/>
    </location>
</feature>
<comment type="caution">
    <text evidence="5">The sequence shown here is derived from an EMBL/GenBank/DDBJ whole genome shotgun (WGS) entry which is preliminary data.</text>
</comment>
<keyword evidence="2" id="KW-0472">Membrane</keyword>
<dbReference type="RefSeq" id="WP_105965506.1">
    <property type="nucleotide sequence ID" value="NZ_JAHCNX010000003.1"/>
</dbReference>
<evidence type="ECO:0000256" key="2">
    <source>
        <dbReference type="SAM" id="Phobius"/>
    </source>
</evidence>
<dbReference type="Proteomes" id="UP000242704">
    <property type="component" value="Unassembled WGS sequence"/>
</dbReference>
<name>A0AAE5T1L6_STACR</name>
<accession>A0AAE5T1L6</accession>
<feature type="transmembrane region" description="Helical" evidence="2">
    <location>
        <begin position="178"/>
        <end position="195"/>
    </location>
</feature>
<feature type="transmembrane region" description="Helical" evidence="2">
    <location>
        <begin position="202"/>
        <end position="221"/>
    </location>
</feature>
<dbReference type="EMBL" id="PZBZ01000018">
    <property type="protein sequence ID" value="PTG15515.1"/>
    <property type="molecule type" value="Genomic_DNA"/>
</dbReference>
<keyword evidence="2" id="KW-1133">Transmembrane helix</keyword>
<dbReference type="GO" id="GO:0080120">
    <property type="term" value="P:CAAX-box protein maturation"/>
    <property type="evidence" value="ECO:0007669"/>
    <property type="project" value="UniProtKB-ARBA"/>
</dbReference>
<reference evidence="5 6" key="1">
    <citation type="journal article" date="2016" name="Front. Microbiol.">
        <title>Comprehensive Phylogenetic Analysis of Bovine Non-aureus Staphylococci Species Based on Whole-Genome Sequencing.</title>
        <authorList>
            <person name="Naushad S."/>
            <person name="Barkema H.W."/>
            <person name="Luby C."/>
            <person name="Condas L.A."/>
            <person name="Nobrega D.B."/>
            <person name="Carson D.A."/>
            <person name="De Buck J."/>
        </authorList>
    </citation>
    <scope>NUCLEOTIDE SEQUENCE [LARGE SCALE GENOMIC DNA]</scope>
    <source>
        <strain evidence="5 6">SNUC 505</strain>
    </source>
</reference>
<reference evidence="4 7" key="3">
    <citation type="submission" date="2023-08" db="EMBL/GenBank/DDBJ databases">
        <title>Whole genome sequencing of Staphylococcus chromogenes NNSch 2386.</title>
        <authorList>
            <person name="Kropotov V.S."/>
            <person name="Boriskina E.V."/>
            <person name="Gordinskaya N.A."/>
            <person name="Shkurkina I.S."/>
            <person name="Kryazhev D.V."/>
            <person name="Alekseeva A.E."/>
            <person name="Makhova M.A."/>
        </authorList>
    </citation>
    <scope>NUCLEOTIDE SEQUENCE [LARGE SCALE GENOMIC DNA]</scope>
    <source>
        <strain evidence="4 7">NNSch 2386</strain>
    </source>
</reference>
<evidence type="ECO:0000313" key="5">
    <source>
        <dbReference type="EMBL" id="PTG15515.1"/>
    </source>
</evidence>
<feature type="transmembrane region" description="Helical" evidence="2">
    <location>
        <begin position="120"/>
        <end position="138"/>
    </location>
</feature>
<sequence>MNHSRISGFQWAMTIFVFFVIAYASPVILRDFQEASGLKNFVFSLNSLGPFIAAIICLLIFKHKKEQLEGFKLGINLKVIERLLLALTIPFVIFIIGMYSFNTFADSFILLQAKDLSESIWTILIGHLFMAFFIEFGFRSYLLNIVERRLPFLFANIGVSLLYLIWDVNTAFGMPYTMYSAIYVFSFSMIVGELVRGTGGHSIYIATLFHAFMSFAKVFFFSEEIGDVFSMQVLAYATAAIAVIVIVVSLIKRLLTPRHKGDDDDTPMFYDQQREHDIEETDNEAHHHETRHHALNNHHHEHTHNHEHHEADNHDMDVDEETRARAIVQEDEAPTENDHATNERASRLRR</sequence>
<dbReference type="Proteomes" id="UP001240157">
    <property type="component" value="Unassembled WGS sequence"/>
</dbReference>
<protein>
    <submittedName>
        <fullName evidence="4">CPBP family intramembrane glutamic endopeptidase</fullName>
    </submittedName>
    <submittedName>
        <fullName evidence="5">CPBP family intramembrane metalloprotease</fullName>
    </submittedName>
</protein>
<dbReference type="GO" id="GO:0004175">
    <property type="term" value="F:endopeptidase activity"/>
    <property type="evidence" value="ECO:0007669"/>
    <property type="project" value="UniProtKB-ARBA"/>
</dbReference>
<dbReference type="Pfam" id="PF02517">
    <property type="entry name" value="Rce1-like"/>
    <property type="match status" value="1"/>
</dbReference>
<dbReference type="AlphaFoldDB" id="A0AAE5T1L6"/>
<gene>
    <name evidence="5" type="ORF">BU653_04490</name>
    <name evidence="4" type="ORF">RCF65_05860</name>
</gene>
<dbReference type="EMBL" id="JAVGJF010000028">
    <property type="protein sequence ID" value="MDQ7175509.1"/>
    <property type="molecule type" value="Genomic_DNA"/>
</dbReference>
<feature type="transmembrane region" description="Helical" evidence="2">
    <location>
        <begin position="12"/>
        <end position="29"/>
    </location>
</feature>
<keyword evidence="5" id="KW-0482">Metalloprotease</keyword>